<sequence>MKKTVITSDEAPPAVGPYSQAVAAGPFVFVSGQIPLDTQGQLVRGDIVVQTAQVLENIKAILEAAGLGLENVVKTTVYLADLADFQEMNRVYGEFFPEQAPARSTVQVAGLPKGVAIEIEAIALKKEWPTY</sequence>
<reference evidence="2" key="1">
    <citation type="journal article" date="2020" name="mSystems">
        <title>Genome- and Community-Level Interaction Insights into Carbon Utilization and Element Cycling Functions of Hydrothermarchaeota in Hydrothermal Sediment.</title>
        <authorList>
            <person name="Zhou Z."/>
            <person name="Liu Y."/>
            <person name="Xu W."/>
            <person name="Pan J."/>
            <person name="Luo Z.H."/>
            <person name="Li M."/>
        </authorList>
    </citation>
    <scope>NUCLEOTIDE SEQUENCE [LARGE SCALE GENOMIC DNA]</scope>
    <source>
        <strain evidence="2">SpSt-776</strain>
    </source>
</reference>
<gene>
    <name evidence="2" type="ORF">ENV62_08355</name>
</gene>
<dbReference type="GO" id="GO:0005829">
    <property type="term" value="C:cytosol"/>
    <property type="evidence" value="ECO:0007669"/>
    <property type="project" value="TreeGrafter"/>
</dbReference>
<dbReference type="NCBIfam" id="TIGR00004">
    <property type="entry name" value="Rid family detoxifying hydrolase"/>
    <property type="match status" value="1"/>
</dbReference>
<dbReference type="PROSITE" id="PS01094">
    <property type="entry name" value="UPF0076"/>
    <property type="match status" value="1"/>
</dbReference>
<dbReference type="FunFam" id="3.30.1330.40:FF:000001">
    <property type="entry name" value="L-PSP family endoribonuclease"/>
    <property type="match status" value="1"/>
</dbReference>
<comment type="similarity">
    <text evidence="1">Belongs to the RutC family.</text>
</comment>
<evidence type="ECO:0000313" key="2">
    <source>
        <dbReference type="EMBL" id="HGB15229.1"/>
    </source>
</evidence>
<dbReference type="GO" id="GO:0019239">
    <property type="term" value="F:deaminase activity"/>
    <property type="evidence" value="ECO:0007669"/>
    <property type="project" value="TreeGrafter"/>
</dbReference>
<dbReference type="EMBL" id="DTHB01000053">
    <property type="protein sequence ID" value="HGB15229.1"/>
    <property type="molecule type" value="Genomic_DNA"/>
</dbReference>
<dbReference type="PANTHER" id="PTHR11803">
    <property type="entry name" value="2-IMINOBUTANOATE/2-IMINOPROPANOATE DEAMINASE RIDA"/>
    <property type="match status" value="1"/>
</dbReference>
<dbReference type="Pfam" id="PF01042">
    <property type="entry name" value="Ribonuc_L-PSP"/>
    <property type="match status" value="1"/>
</dbReference>
<dbReference type="AlphaFoldDB" id="A0A7C3WI57"/>
<dbReference type="InterPro" id="IPR019897">
    <property type="entry name" value="RidA_CS"/>
</dbReference>
<dbReference type="SUPFAM" id="SSF55298">
    <property type="entry name" value="YjgF-like"/>
    <property type="match status" value="1"/>
</dbReference>
<evidence type="ECO:0000256" key="1">
    <source>
        <dbReference type="ARBA" id="ARBA00010552"/>
    </source>
</evidence>
<accession>A0A7C3WI57</accession>
<organism evidence="2">
    <name type="scientific">Desulfobacca acetoxidans</name>
    <dbReference type="NCBI Taxonomy" id="60893"/>
    <lineage>
        <taxon>Bacteria</taxon>
        <taxon>Pseudomonadati</taxon>
        <taxon>Thermodesulfobacteriota</taxon>
        <taxon>Desulfobaccia</taxon>
        <taxon>Desulfobaccales</taxon>
        <taxon>Desulfobaccaceae</taxon>
        <taxon>Desulfobacca</taxon>
    </lineage>
</organism>
<dbReference type="PANTHER" id="PTHR11803:SF39">
    <property type="entry name" value="2-IMINOBUTANOATE_2-IMINOPROPANOATE DEAMINASE"/>
    <property type="match status" value="1"/>
</dbReference>
<dbReference type="InterPro" id="IPR035959">
    <property type="entry name" value="RutC-like_sf"/>
</dbReference>
<dbReference type="InterPro" id="IPR006175">
    <property type="entry name" value="YjgF/YER057c/UK114"/>
</dbReference>
<protein>
    <submittedName>
        <fullName evidence="2">RidA family protein</fullName>
    </submittedName>
</protein>
<comment type="caution">
    <text evidence="2">The sequence shown here is derived from an EMBL/GenBank/DDBJ whole genome shotgun (WGS) entry which is preliminary data.</text>
</comment>
<dbReference type="InterPro" id="IPR006056">
    <property type="entry name" value="RidA"/>
</dbReference>
<name>A0A7C3WI57_9BACT</name>
<dbReference type="CDD" id="cd00448">
    <property type="entry name" value="YjgF_YER057c_UK114_family"/>
    <property type="match status" value="1"/>
</dbReference>
<dbReference type="Gene3D" id="3.30.1330.40">
    <property type="entry name" value="RutC-like"/>
    <property type="match status" value="1"/>
</dbReference>
<proteinExistence type="inferred from homology"/>